<evidence type="ECO:0000256" key="1">
    <source>
        <dbReference type="SAM" id="SignalP"/>
    </source>
</evidence>
<feature type="chain" id="PRO_5030521413" evidence="1">
    <location>
        <begin position="28"/>
        <end position="240"/>
    </location>
</feature>
<gene>
    <name evidence="2" type="ORF">GTHE00462_LOCUS27684</name>
</gene>
<dbReference type="AlphaFoldDB" id="A0A7S4U8R5"/>
<feature type="signal peptide" evidence="1">
    <location>
        <begin position="1"/>
        <end position="27"/>
    </location>
</feature>
<organism evidence="2">
    <name type="scientific">Guillardia theta</name>
    <name type="common">Cryptophyte</name>
    <name type="synonym">Cryptomonas phi</name>
    <dbReference type="NCBI Taxonomy" id="55529"/>
    <lineage>
        <taxon>Eukaryota</taxon>
        <taxon>Cryptophyceae</taxon>
        <taxon>Pyrenomonadales</taxon>
        <taxon>Geminigeraceae</taxon>
        <taxon>Guillardia</taxon>
    </lineage>
</organism>
<reference evidence="2" key="1">
    <citation type="submission" date="2021-01" db="EMBL/GenBank/DDBJ databases">
        <authorList>
            <person name="Corre E."/>
            <person name="Pelletier E."/>
            <person name="Niang G."/>
            <person name="Scheremetjew M."/>
            <person name="Finn R."/>
            <person name="Kale V."/>
            <person name="Holt S."/>
            <person name="Cochrane G."/>
            <person name="Meng A."/>
            <person name="Brown T."/>
            <person name="Cohen L."/>
        </authorList>
    </citation>
    <scope>NUCLEOTIDE SEQUENCE</scope>
    <source>
        <strain evidence="2">CCMP 2712</strain>
    </source>
</reference>
<keyword evidence="1" id="KW-0732">Signal</keyword>
<proteinExistence type="predicted"/>
<dbReference type="EMBL" id="HBKN01035480">
    <property type="protein sequence ID" value="CAE2321663.1"/>
    <property type="molecule type" value="Transcribed_RNA"/>
</dbReference>
<sequence length="240" mass="27033">MLVRATSSCSKLTIMLVYFLAMRWGEAESSMVQHVPRPSCATSPGEVVRLRGGSMSDRWLDSAAEFWDIHTVPDDLESTLTMLMNREPPFIMIELWGASGGQFRTTYDMAGNDVVTVWPQGYTGNLTEWDNETLAEEMKKLSFAKPIGSNPFEIGSWVFRPKGPHILLTNKQQQDFEIYLTSKGFVFFDSSGYALVNQGDGFITDVDPAEASNILGIDPSTRWFPKPYPMPIWNGIRAKW</sequence>
<accession>A0A7S4U8R5</accession>
<protein>
    <submittedName>
        <fullName evidence="2">Uncharacterized protein</fullName>
    </submittedName>
</protein>
<evidence type="ECO:0000313" key="2">
    <source>
        <dbReference type="EMBL" id="CAE2321663.1"/>
    </source>
</evidence>
<name>A0A7S4U8R5_GUITH</name>